<organism evidence="1 2">
    <name type="scientific">Amborella trichopoda</name>
    <dbReference type="NCBI Taxonomy" id="13333"/>
    <lineage>
        <taxon>Eukaryota</taxon>
        <taxon>Viridiplantae</taxon>
        <taxon>Streptophyta</taxon>
        <taxon>Embryophyta</taxon>
        <taxon>Tracheophyta</taxon>
        <taxon>Spermatophyta</taxon>
        <taxon>Magnoliopsida</taxon>
        <taxon>Amborellales</taxon>
        <taxon>Amborellaceae</taxon>
        <taxon>Amborella</taxon>
    </lineage>
</organism>
<reference evidence="2" key="1">
    <citation type="journal article" date="2013" name="Science">
        <title>The Amborella genome and the evolution of flowering plants.</title>
        <authorList>
            <consortium name="Amborella Genome Project"/>
        </authorList>
    </citation>
    <scope>NUCLEOTIDE SEQUENCE [LARGE SCALE GENOMIC DNA]</scope>
</reference>
<proteinExistence type="predicted"/>
<dbReference type="EMBL" id="KI394680">
    <property type="protein sequence ID" value="ERN01892.1"/>
    <property type="molecule type" value="Genomic_DNA"/>
</dbReference>
<evidence type="ECO:0000313" key="1">
    <source>
        <dbReference type="EMBL" id="ERN01892.1"/>
    </source>
</evidence>
<sequence length="250" mass="28470">MLVPVVSLLIDEGLEAGTKPMINFKGYSIGKEHGRLYEIIIPTLKVQTAGAINRYHVLCLPCHFVMGITTTTNLNNKITQRNSTYGEMVYETDCGGAVAEHAHGRRRLPERQHPPDSIYCCDYNRRPSMLFNSESGRRDMHAQPFHNSPIQILVSFLSAKPILKSIDLRVIVQQPGFLDLNQGNEEKTYFWSTTLTKLKVLVIHKDDLPTQCILGTQGWQFSLYTKEEEEDFIIKLSTKVTSNYSYVPYI</sequence>
<dbReference type="AlphaFoldDB" id="W1NW80"/>
<evidence type="ECO:0000313" key="2">
    <source>
        <dbReference type="Proteomes" id="UP000017836"/>
    </source>
</evidence>
<gene>
    <name evidence="1" type="ORF">AMTR_s00089p00153220</name>
</gene>
<dbReference type="Proteomes" id="UP000017836">
    <property type="component" value="Unassembled WGS sequence"/>
</dbReference>
<accession>W1NW80</accession>
<protein>
    <submittedName>
        <fullName evidence="1">Uncharacterized protein</fullName>
    </submittedName>
</protein>
<dbReference type="Gramene" id="ERN01892">
    <property type="protein sequence ID" value="ERN01892"/>
    <property type="gene ID" value="AMTR_s00089p00153220"/>
</dbReference>
<keyword evidence="2" id="KW-1185">Reference proteome</keyword>
<name>W1NW80_AMBTC</name>
<dbReference type="HOGENOM" id="CLU_1112625_0_0_1"/>